<reference evidence="3" key="1">
    <citation type="submission" date="2023-03" db="EMBL/GenBank/DDBJ databases">
        <title>Mating type loci evolution in Malassezia.</title>
        <authorList>
            <person name="Coelho M.A."/>
        </authorList>
    </citation>
    <scope>NUCLEOTIDE SEQUENCE</scope>
    <source>
        <strain evidence="3">CBS 9431</strain>
    </source>
</reference>
<feature type="domain" description="25S rRNA (uridine-N(3))-methyltransferase BMT5-like" evidence="2">
    <location>
        <begin position="66"/>
        <end position="325"/>
    </location>
</feature>
<evidence type="ECO:0000256" key="1">
    <source>
        <dbReference type="SAM" id="MobiDB-lite"/>
    </source>
</evidence>
<evidence type="ECO:0000313" key="4">
    <source>
        <dbReference type="Proteomes" id="UP001217754"/>
    </source>
</evidence>
<name>A0AAF0EYB2_9BASI</name>
<evidence type="ECO:0000259" key="2">
    <source>
        <dbReference type="Pfam" id="PF10354"/>
    </source>
</evidence>
<dbReference type="GO" id="GO:0005737">
    <property type="term" value="C:cytoplasm"/>
    <property type="evidence" value="ECO:0007669"/>
    <property type="project" value="TreeGrafter"/>
</dbReference>
<proteinExistence type="predicted"/>
<dbReference type="GO" id="GO:0070042">
    <property type="term" value="F:rRNA (uridine-N3-)-methyltransferase activity"/>
    <property type="evidence" value="ECO:0007669"/>
    <property type="project" value="InterPro"/>
</dbReference>
<keyword evidence="4" id="KW-1185">Reference proteome</keyword>
<dbReference type="InterPro" id="IPR019446">
    <property type="entry name" value="BMT5-like"/>
</dbReference>
<gene>
    <name evidence="3" type="ORF">MJAP1_002385</name>
</gene>
<protein>
    <submittedName>
        <fullName evidence="3">25S rRNA (Uracil(2634)-N(3))-methyltransferase</fullName>
        <ecNumber evidence="3">2.1.1.313</ecNumber>
    </submittedName>
</protein>
<evidence type="ECO:0000313" key="3">
    <source>
        <dbReference type="EMBL" id="WFD39408.1"/>
    </source>
</evidence>
<organism evidence="3 4">
    <name type="scientific">Malassezia japonica</name>
    <dbReference type="NCBI Taxonomy" id="223818"/>
    <lineage>
        <taxon>Eukaryota</taxon>
        <taxon>Fungi</taxon>
        <taxon>Dikarya</taxon>
        <taxon>Basidiomycota</taxon>
        <taxon>Ustilaginomycotina</taxon>
        <taxon>Malasseziomycetes</taxon>
        <taxon>Malasseziales</taxon>
        <taxon>Malasseziaceae</taxon>
        <taxon>Malassezia</taxon>
    </lineage>
</organism>
<sequence>MGKQGKGKLRTALANHQARSHQRQQEKQRSEALEHAQKRKMASMGGRPRSHKPKHVAPFQKDDSILLVGEGNFSFTLALLSEPHCHPPHQILATSFDTEEEVCAKYPDARDILAQIRAKAGANAQNILAFGVDAGALEKCSKLAGGPGVSPRRWSKVWFGFPHVGAGHKDEQRNVLANQLLILRFLVSVAPYLTRGPVPAYAANEKRKPRHDSDDESGDEVDDETAAFLASIPEADDERPLTPPARQGSVLITLRNVPPYTLWNVPMLARRLRSVVGPIASSAPALPKHMHAPTVADVDRVGASYIVWRSFEFHPADWKAYSHRRTVGWIDGVSTSQNEDLLRRPNLAPQHGKHVGTGECRTWEVALQT</sequence>
<dbReference type="EMBL" id="CP119961">
    <property type="protein sequence ID" value="WFD39408.1"/>
    <property type="molecule type" value="Genomic_DNA"/>
</dbReference>
<keyword evidence="3" id="KW-0808">Transferase</keyword>
<dbReference type="Proteomes" id="UP001217754">
    <property type="component" value="Chromosome 4"/>
</dbReference>
<dbReference type="RefSeq" id="XP_060122305.1">
    <property type="nucleotide sequence ID" value="XM_060266322.1"/>
</dbReference>
<dbReference type="Pfam" id="PF10354">
    <property type="entry name" value="BMT5-like"/>
    <property type="match status" value="1"/>
</dbReference>
<feature type="compositionally biased region" description="Basic and acidic residues" evidence="1">
    <location>
        <begin position="23"/>
        <end position="36"/>
    </location>
</feature>
<feature type="region of interest" description="Disordered" evidence="1">
    <location>
        <begin position="1"/>
        <end position="58"/>
    </location>
</feature>
<feature type="compositionally biased region" description="Acidic residues" evidence="1">
    <location>
        <begin position="214"/>
        <end position="223"/>
    </location>
</feature>
<dbReference type="PANTHER" id="PTHR11538:SF26">
    <property type="entry name" value="FERREDOXIN-FOLD ANTICODON-BINDING DOMAIN-CONTAINING PROTEIN 1"/>
    <property type="match status" value="1"/>
</dbReference>
<dbReference type="GeneID" id="85226036"/>
<feature type="region of interest" description="Disordered" evidence="1">
    <location>
        <begin position="203"/>
        <end position="223"/>
    </location>
</feature>
<dbReference type="GO" id="GO:0070475">
    <property type="term" value="P:rRNA base methylation"/>
    <property type="evidence" value="ECO:0007669"/>
    <property type="project" value="InterPro"/>
</dbReference>
<dbReference type="EC" id="2.1.1.313" evidence="3"/>
<dbReference type="AlphaFoldDB" id="A0AAF0EYB2"/>
<dbReference type="PANTHER" id="PTHR11538">
    <property type="entry name" value="PHENYLALANYL-TRNA SYNTHETASE"/>
    <property type="match status" value="1"/>
</dbReference>
<keyword evidence="3" id="KW-0489">Methyltransferase</keyword>
<accession>A0AAF0EYB2</accession>